<dbReference type="InterPro" id="IPR013783">
    <property type="entry name" value="Ig-like_fold"/>
</dbReference>
<evidence type="ECO:0000313" key="2">
    <source>
        <dbReference type="EMBL" id="SOQ46284.1"/>
    </source>
</evidence>
<dbReference type="GO" id="GO:0005929">
    <property type="term" value="C:cilium"/>
    <property type="evidence" value="ECO:0007669"/>
    <property type="project" value="TreeGrafter"/>
</dbReference>
<gene>
    <name evidence="2" type="ORF">SFRICE_001422</name>
</gene>
<dbReference type="GO" id="GO:0060271">
    <property type="term" value="P:cilium assembly"/>
    <property type="evidence" value="ECO:0007669"/>
    <property type="project" value="TreeGrafter"/>
</dbReference>
<dbReference type="InterPro" id="IPR036872">
    <property type="entry name" value="CH_dom_sf"/>
</dbReference>
<dbReference type="EMBL" id="ODYU01005437">
    <property type="protein sequence ID" value="SOQ46284.1"/>
    <property type="molecule type" value="Genomic_DNA"/>
</dbReference>
<organism evidence="2">
    <name type="scientific">Spodoptera frugiperda</name>
    <name type="common">Fall armyworm</name>
    <dbReference type="NCBI Taxonomy" id="7108"/>
    <lineage>
        <taxon>Eukaryota</taxon>
        <taxon>Metazoa</taxon>
        <taxon>Ecdysozoa</taxon>
        <taxon>Arthropoda</taxon>
        <taxon>Hexapoda</taxon>
        <taxon>Insecta</taxon>
        <taxon>Pterygota</taxon>
        <taxon>Neoptera</taxon>
        <taxon>Endopterygota</taxon>
        <taxon>Lepidoptera</taxon>
        <taxon>Glossata</taxon>
        <taxon>Ditrysia</taxon>
        <taxon>Noctuoidea</taxon>
        <taxon>Noctuidae</taxon>
        <taxon>Amphipyrinae</taxon>
        <taxon>Spodoptera</taxon>
    </lineage>
</organism>
<dbReference type="Pfam" id="PF24529">
    <property type="entry name" value="CFAP47"/>
    <property type="match status" value="1"/>
</dbReference>
<accession>A0A2H1W1C0</accession>
<dbReference type="Gene3D" id="2.60.40.10">
    <property type="entry name" value="Immunoglobulins"/>
    <property type="match status" value="3"/>
</dbReference>
<dbReference type="PROSITE" id="PS50021">
    <property type="entry name" value="CH"/>
    <property type="match status" value="1"/>
</dbReference>
<dbReference type="PANTHER" id="PTHR45912">
    <property type="entry name" value="CILIA- AND FLAGELLA-ASSOCIATED PROTEIN 47"/>
    <property type="match status" value="1"/>
</dbReference>
<dbReference type="InterPro" id="IPR001715">
    <property type="entry name" value="CH_dom"/>
</dbReference>
<dbReference type="InterPro" id="IPR056343">
    <property type="entry name" value="CFAP47_dom"/>
</dbReference>
<sequence length="1743" mass="200616">MPKCPGYDPDKVFQRFKVLEFPPSFVGLSTVQYLDVEVDLKKSAYLKTMCEGHLVKFDDARELSANHRAYNIEFENGTTIKVTFLPKNECIAKAKHQTQLGNRFVFDLRLIQVDAVRCCNLEHHSEIGRYYISGHYEICKISHSPKVVDFGDIPVNNKVTRHLRIRNESQLIAAKMWIERLTCYEFHPMKFTIPPNSSIKITISLKPASFNIAKSFTFKIRNPHDELFDTYCETSSPDENYITYRINNYSNISFPKPSKVVIPESLHKLIEQNPCYTYINEELKIHNERKNIADKHLDFCRPKGPKKKVVEKHITGKERCNSDLLKQIQKYDKNFCKTTVPKVSAYDLFHILFFPNFIDFGKVAILTYGESELIIKNKTKYTITVKMIADDCILYTKNRHPETVMRIKPLNDIKLVIFCQGLTAGIHKSTISYIIDGFYTGKHPYTMEVGNPELTLHDKCIKFGMVTTDSFITSVPVRIYNHYNVAVNFQWAELQPDTPFEILPTSGCVPSNSCKICAITYISKPTKSKVHEVYLISDSITTEKIMVELTVVTRKLSVKFLQQMVMFKDIPLNLEVEEKVKLENASREVAFFHVVEPLVPGIRIEPMSGTIRQKTVQTLIIIVKIPCVMEFAIDIFVRINNKENVTMAISGNVIEPKVTIHPKIIYMSRIPCYLITYVPITFQNFGSVRSDVQVLDTGDDNMFNIYVAHGNEKQRITEFSLQAGHSKVVYIKVCDIFRREYEMYIPFKINGLLGPPNENNWSTEFHYYVGEYEQYYQHNPKLKVKSVNKDICYCRIAGVITLPWIEFSTEKFEIDYIPHGANKMDFTITNISKHQLNGTVITSKIEPVFSLHVKEQEGETALVTEHNIKFVLGPQKGIELTLQFHPKCHGKFTTTALLYLDKHMTIPYYNLTFTGKRENPTMTPSTYRVIFPPCHVGSEISEIITIDLAAESDLDAFRCSINEDSNLIITFIEHNFEEENEEIHTIVTVKLEIRTDLPYLDNMLVTFYHDSGSSCEVEVAFCVTFCIITLHADHLVKTEENPYPYYPLSEQTDLYNYLQKCSTFLEKWMFQQGFRRDLYPTIPDTFHALASAMIVQPATKTKGINASYLNFVKRIAGPLMKHIRKIVVQGDEPFKHVKEIHDTYKEIINLLKSRGANLWFLQAKYLLSHEQFVIYCHNTEIKSHADKLLTKQLLSDVNLFNRLNKQSWIDFILQSYKVFVMDSCFFDCVCVTTIPRDTLKVLLDWYNEQIMFEQQQLIGKSQPVKQIANLTTDLSDGIALASAIIHFCPFLSDHFTAFCEINEASREGDIINNASIIIEAINVLKLYFPLSTKDFFEPNFLQMLFLSIHLFVVLPTFKIKQVIDFRPPLLRSSSRQVVINPTSQESLTFSFILLNNIGNNFYVEKSPADNGKKMLLTVKYTANFVSDKSCILIVHGYNKTRIFDTYIVFKLHGQVGLLTPAKKCKVSGPLYRPIKVDVSASSPFLGSHLFKLYITDVEPTIPVNFEEPYEPKFFIRRLNLIEKEVTLTGSPKEQGLDTPDHKLYLQMTCLSVQVENTWIWFLSDVGQFFIRVMTQPRWDIPIDSLQTKVHSWPMDPCSCGEACECYRTTIVMIPHRVDLMIRSMRYALLEHASSTMIQIFDRLIDSATGKIVLSMLLEEGGTNMSDVNHILRSSNTYRITSRALIPRIERATLYHHTNAILALPVTIPAKDKSEKYSITLTSTCGLDIRTYRIFFVESGELNE</sequence>
<proteinExistence type="predicted"/>
<feature type="domain" description="Calponin-homology (CH)" evidence="1">
    <location>
        <begin position="1236"/>
        <end position="1355"/>
    </location>
</feature>
<dbReference type="SUPFAM" id="SSF47576">
    <property type="entry name" value="Calponin-homology domain, CH-domain"/>
    <property type="match status" value="1"/>
</dbReference>
<dbReference type="Gene3D" id="1.10.418.10">
    <property type="entry name" value="Calponin-like domain"/>
    <property type="match status" value="1"/>
</dbReference>
<name>A0A2H1W1C0_SPOFR</name>
<dbReference type="PANTHER" id="PTHR45912:SF3">
    <property type="entry name" value="CILIA- AND FLAGELLA-ASSOCIATED PROTEIN 47"/>
    <property type="match status" value="1"/>
</dbReference>
<evidence type="ECO:0000259" key="1">
    <source>
        <dbReference type="PROSITE" id="PS50021"/>
    </source>
</evidence>
<reference evidence="2" key="1">
    <citation type="submission" date="2016-07" db="EMBL/GenBank/DDBJ databases">
        <authorList>
            <person name="Bretaudeau A."/>
        </authorList>
    </citation>
    <scope>NUCLEOTIDE SEQUENCE</scope>
    <source>
        <strain evidence="2">Rice</strain>
        <tissue evidence="2">Whole body</tissue>
    </source>
</reference>
<protein>
    <submittedName>
        <fullName evidence="2">SFRICE_001422</fullName>
    </submittedName>
</protein>